<evidence type="ECO:0000313" key="3">
    <source>
        <dbReference type="Proteomes" id="UP000177751"/>
    </source>
</evidence>
<reference evidence="2 3" key="1">
    <citation type="journal article" date="2016" name="Nat. Commun.">
        <title>Thousands of microbial genomes shed light on interconnected biogeochemical processes in an aquifer system.</title>
        <authorList>
            <person name="Anantharaman K."/>
            <person name="Brown C.T."/>
            <person name="Hug L.A."/>
            <person name="Sharon I."/>
            <person name="Castelle C.J."/>
            <person name="Probst A.J."/>
            <person name="Thomas B.C."/>
            <person name="Singh A."/>
            <person name="Wilkins M.J."/>
            <person name="Karaoz U."/>
            <person name="Brodie E.L."/>
            <person name="Williams K.H."/>
            <person name="Hubbard S.S."/>
            <person name="Banfield J.F."/>
        </authorList>
    </citation>
    <scope>NUCLEOTIDE SEQUENCE [LARGE SCALE GENOMIC DNA]</scope>
</reference>
<feature type="region of interest" description="Disordered" evidence="1">
    <location>
        <begin position="150"/>
        <end position="174"/>
    </location>
</feature>
<name>A0A1G2JBM1_9BACT</name>
<dbReference type="Proteomes" id="UP000177751">
    <property type="component" value="Unassembled WGS sequence"/>
</dbReference>
<dbReference type="AlphaFoldDB" id="A0A1G2JBM1"/>
<sequence>MWVGYCERIMGTPIAWLIKEYDRLVTNSPMAIETLYDMAACANTFNDWRNVLYRSEPGSIFERTALLQMAIYAKTFGAWLSVYQESLKREDCKDVQATALDQLQKLAVYPQDATWTKSKDALTIPRWRRIFEVVCEDDEQHVERISLRRMSEQAHEGKRKRLESQPKDESSSKI</sequence>
<comment type="caution">
    <text evidence="2">The sequence shown here is derived from an EMBL/GenBank/DDBJ whole genome shotgun (WGS) entry which is preliminary data.</text>
</comment>
<protein>
    <submittedName>
        <fullName evidence="2">Uncharacterized protein</fullName>
    </submittedName>
</protein>
<evidence type="ECO:0000313" key="2">
    <source>
        <dbReference type="EMBL" id="OGZ84515.1"/>
    </source>
</evidence>
<evidence type="ECO:0000256" key="1">
    <source>
        <dbReference type="SAM" id="MobiDB-lite"/>
    </source>
</evidence>
<dbReference type="STRING" id="1802229.A2401_01780"/>
<proteinExistence type="predicted"/>
<organism evidence="2 3">
    <name type="scientific">Candidatus Staskawiczbacteria bacterium RIFOXYC1_FULL_38_18</name>
    <dbReference type="NCBI Taxonomy" id="1802229"/>
    <lineage>
        <taxon>Bacteria</taxon>
        <taxon>Candidatus Staskawicziibacteriota</taxon>
    </lineage>
</organism>
<accession>A0A1G2JBM1</accession>
<gene>
    <name evidence="2" type="ORF">A2401_01780</name>
</gene>
<dbReference type="EMBL" id="MHPP01000015">
    <property type="protein sequence ID" value="OGZ84515.1"/>
    <property type="molecule type" value="Genomic_DNA"/>
</dbReference>